<dbReference type="GO" id="GO:0030136">
    <property type="term" value="C:clathrin-coated vesicle"/>
    <property type="evidence" value="ECO:0000318"/>
    <property type="project" value="GO_Central"/>
</dbReference>
<dbReference type="OrthoDB" id="44015at2759"/>
<dbReference type="GO" id="GO:0048268">
    <property type="term" value="P:clathrin coat assembly"/>
    <property type="evidence" value="ECO:0007669"/>
    <property type="project" value="InterPro"/>
</dbReference>
<dbReference type="EMBL" id="LFYR01001258">
    <property type="protein sequence ID" value="KMZ63291.1"/>
    <property type="molecule type" value="Genomic_DNA"/>
</dbReference>
<evidence type="ECO:0000256" key="1">
    <source>
        <dbReference type="ARBA" id="ARBA00004132"/>
    </source>
</evidence>
<evidence type="ECO:0000256" key="7">
    <source>
        <dbReference type="ARBA" id="ARBA00023176"/>
    </source>
</evidence>
<evidence type="ECO:0000256" key="6">
    <source>
        <dbReference type="ARBA" id="ARBA00023136"/>
    </source>
</evidence>
<dbReference type="Pfam" id="PF07651">
    <property type="entry name" value="ANTH"/>
    <property type="match status" value="1"/>
</dbReference>
<proteinExistence type="predicted"/>
<evidence type="ECO:0000256" key="4">
    <source>
        <dbReference type="ARBA" id="ARBA00022583"/>
    </source>
</evidence>
<dbReference type="InterPro" id="IPR011417">
    <property type="entry name" value="ANTH_dom"/>
</dbReference>
<name>A0A0K9P2L7_ZOSMR</name>
<dbReference type="Gene3D" id="1.20.58.150">
    <property type="entry name" value="ANTH domain"/>
    <property type="match status" value="1"/>
</dbReference>
<reference evidence="12" key="1">
    <citation type="journal article" date="2016" name="Nature">
        <title>The genome of the seagrass Zostera marina reveals angiosperm adaptation to the sea.</title>
        <authorList>
            <person name="Olsen J.L."/>
            <person name="Rouze P."/>
            <person name="Verhelst B."/>
            <person name="Lin Y.-C."/>
            <person name="Bayer T."/>
            <person name="Collen J."/>
            <person name="Dattolo E."/>
            <person name="De Paoli E."/>
            <person name="Dittami S."/>
            <person name="Maumus F."/>
            <person name="Michel G."/>
            <person name="Kersting A."/>
            <person name="Lauritano C."/>
            <person name="Lohaus R."/>
            <person name="Toepel M."/>
            <person name="Tonon T."/>
            <person name="Vanneste K."/>
            <person name="Amirebrahimi M."/>
            <person name="Brakel J."/>
            <person name="Bostroem C."/>
            <person name="Chovatia M."/>
            <person name="Grimwood J."/>
            <person name="Jenkins J.W."/>
            <person name="Jueterbock A."/>
            <person name="Mraz A."/>
            <person name="Stam W.T."/>
            <person name="Tice H."/>
            <person name="Bornberg-Bauer E."/>
            <person name="Green P.J."/>
            <person name="Pearson G.A."/>
            <person name="Procaccini G."/>
            <person name="Duarte C.M."/>
            <person name="Schmutz J."/>
            <person name="Reusch T.B.H."/>
            <person name="Van de Peer Y."/>
        </authorList>
    </citation>
    <scope>NUCLEOTIDE SEQUENCE [LARGE SCALE GENOMIC DNA]</scope>
    <source>
        <strain evidence="12">cv. Finnish</strain>
    </source>
</reference>
<dbReference type="GO" id="GO:0005545">
    <property type="term" value="F:1-phosphatidylinositol binding"/>
    <property type="evidence" value="ECO:0000318"/>
    <property type="project" value="GO_Central"/>
</dbReference>
<dbReference type="OMA" id="MINQITH"/>
<evidence type="ECO:0000313" key="11">
    <source>
        <dbReference type="EMBL" id="KMZ63291.1"/>
    </source>
</evidence>
<dbReference type="GO" id="GO:0072583">
    <property type="term" value="P:clathrin-dependent endocytosis"/>
    <property type="evidence" value="ECO:0000318"/>
    <property type="project" value="GO_Central"/>
</dbReference>
<dbReference type="AlphaFoldDB" id="A0A0K9P2L7"/>
<dbReference type="FunFam" id="1.20.58.150:FF:000005">
    <property type="entry name" value="putative clathrin assembly protein At2g25430"/>
    <property type="match status" value="1"/>
</dbReference>
<dbReference type="PANTHER" id="PTHR22951:SF75">
    <property type="entry name" value="CLATHRIN COAT ASSEMBLY PROTEIN AP180"/>
    <property type="match status" value="1"/>
</dbReference>
<dbReference type="InterPro" id="IPR045192">
    <property type="entry name" value="AP180-like"/>
</dbReference>
<dbReference type="GO" id="GO:0000149">
    <property type="term" value="F:SNARE binding"/>
    <property type="evidence" value="ECO:0000318"/>
    <property type="project" value="GO_Central"/>
</dbReference>
<evidence type="ECO:0000259" key="10">
    <source>
        <dbReference type="PROSITE" id="PS50942"/>
    </source>
</evidence>
<dbReference type="GO" id="GO:0032050">
    <property type="term" value="F:clathrin heavy chain binding"/>
    <property type="evidence" value="ECO:0000318"/>
    <property type="project" value="GO_Central"/>
</dbReference>
<dbReference type="SMART" id="SM00273">
    <property type="entry name" value="ENTH"/>
    <property type="match status" value="1"/>
</dbReference>
<keyword evidence="12" id="KW-1185">Reference proteome</keyword>
<dbReference type="InterPro" id="IPR013809">
    <property type="entry name" value="ENTH"/>
</dbReference>
<keyword evidence="6" id="KW-0472">Membrane</keyword>
<evidence type="ECO:0000313" key="12">
    <source>
        <dbReference type="Proteomes" id="UP000036987"/>
    </source>
</evidence>
<organism evidence="11 12">
    <name type="scientific">Zostera marina</name>
    <name type="common">Eelgrass</name>
    <dbReference type="NCBI Taxonomy" id="29655"/>
    <lineage>
        <taxon>Eukaryota</taxon>
        <taxon>Viridiplantae</taxon>
        <taxon>Streptophyta</taxon>
        <taxon>Embryophyta</taxon>
        <taxon>Tracheophyta</taxon>
        <taxon>Spermatophyta</taxon>
        <taxon>Magnoliopsida</taxon>
        <taxon>Liliopsida</taxon>
        <taxon>Zosteraceae</taxon>
        <taxon>Zostera</taxon>
    </lineage>
</organism>
<dbReference type="InterPro" id="IPR014712">
    <property type="entry name" value="ANTH_dom_sf"/>
</dbReference>
<gene>
    <name evidence="11" type="ORF">ZOSMA_41G01350</name>
</gene>
<keyword evidence="4" id="KW-0254">Endocytosis</keyword>
<sequence>MPTKLKKALGVVTDQTRIGLALVSKTTTGSLSAHFDLLVLKATTHDTLELVDDKLLSEIINLTSSSYVSASTCVSAISRRINRTQNWVIALKSLHLIFHCIREGAGSHFRLDAISIIDLPNLSTFCDESATSNSWDYSVFVRAYALYLQERLHCFIKGKIQNKRSRFPYILPRNLTRMPTTTDFSNEMHPPWVMINQITHWQKLLDLAIATRPTGAAKKNHLVHMSFYLVVRETFDLYRDIANGVVLLLDNFFRLKGDTCVGAYYTCVRAKRQFEELEVFYKMCKMMGLCRRSEYPDVQMMSRELLVTLDVFVRFSVKDQNVTFIRRTTSAPSKSSGKEEEENGIMQKQKVKVLPDDDKEDDDDEEEEDDEESVTPAKGVVLVESISAENGIEERKSTSYSTAFEAMEALTRSIAH</sequence>
<dbReference type="GO" id="GO:0005546">
    <property type="term" value="F:phosphatidylinositol-4,5-bisphosphate binding"/>
    <property type="evidence" value="ECO:0000318"/>
    <property type="project" value="GO_Central"/>
</dbReference>
<evidence type="ECO:0000256" key="3">
    <source>
        <dbReference type="ARBA" id="ARBA00004600"/>
    </source>
</evidence>
<dbReference type="CDD" id="cd16987">
    <property type="entry name" value="ANTH_N_AP180_plant"/>
    <property type="match status" value="1"/>
</dbReference>
<feature type="compositionally biased region" description="Acidic residues" evidence="9">
    <location>
        <begin position="357"/>
        <end position="373"/>
    </location>
</feature>
<dbReference type="Proteomes" id="UP000036987">
    <property type="component" value="Unassembled WGS sequence"/>
</dbReference>
<dbReference type="SUPFAM" id="SSF48464">
    <property type="entry name" value="ENTH/VHS domain"/>
    <property type="match status" value="1"/>
</dbReference>
<feature type="domain" description="ENTH" evidence="10">
    <location>
        <begin position="27"/>
        <end position="162"/>
    </location>
</feature>
<dbReference type="PANTHER" id="PTHR22951">
    <property type="entry name" value="CLATHRIN ASSEMBLY PROTEIN"/>
    <property type="match status" value="1"/>
</dbReference>
<dbReference type="Gene3D" id="1.25.40.90">
    <property type="match status" value="1"/>
</dbReference>
<dbReference type="GO" id="GO:0005905">
    <property type="term" value="C:clathrin-coated pit"/>
    <property type="evidence" value="ECO:0000318"/>
    <property type="project" value="GO_Central"/>
</dbReference>
<evidence type="ECO:0000256" key="8">
    <source>
        <dbReference type="ARBA" id="ARBA00023329"/>
    </source>
</evidence>
<evidence type="ECO:0000256" key="9">
    <source>
        <dbReference type="SAM" id="MobiDB-lite"/>
    </source>
</evidence>
<dbReference type="GO" id="GO:0006900">
    <property type="term" value="P:vesicle budding from membrane"/>
    <property type="evidence" value="ECO:0000318"/>
    <property type="project" value="GO_Central"/>
</dbReference>
<dbReference type="PROSITE" id="PS50942">
    <property type="entry name" value="ENTH"/>
    <property type="match status" value="1"/>
</dbReference>
<dbReference type="STRING" id="29655.A0A0K9P2L7"/>
<feature type="region of interest" description="Disordered" evidence="9">
    <location>
        <begin position="328"/>
        <end position="401"/>
    </location>
</feature>
<keyword evidence="7" id="KW-0168">Coated pit</keyword>
<comment type="caution">
    <text evidence="11">The sequence shown here is derived from an EMBL/GenBank/DDBJ whole genome shotgun (WGS) entry which is preliminary data.</text>
</comment>
<accession>A0A0K9P2L7</accession>
<evidence type="ECO:0000256" key="5">
    <source>
        <dbReference type="ARBA" id="ARBA00023034"/>
    </source>
</evidence>
<protein>
    <recommendedName>
        <fullName evidence="10">ENTH domain-containing protein</fullName>
    </recommendedName>
</protein>
<dbReference type="InterPro" id="IPR048050">
    <property type="entry name" value="ANTH_N_plant"/>
</dbReference>
<dbReference type="SUPFAM" id="SSF89009">
    <property type="entry name" value="GAT-like domain"/>
    <property type="match status" value="1"/>
</dbReference>
<keyword evidence="8" id="KW-0968">Cytoplasmic vesicle</keyword>
<dbReference type="GO" id="GO:0005794">
    <property type="term" value="C:Golgi apparatus"/>
    <property type="evidence" value="ECO:0007669"/>
    <property type="project" value="UniProtKB-SubCell"/>
</dbReference>
<keyword evidence="5" id="KW-0333">Golgi apparatus</keyword>
<comment type="subcellular location">
    <subcellularLocation>
        <location evidence="1">Cytoplasmic vesicle</location>
        <location evidence="1">Clathrin-coated vesicle</location>
    </subcellularLocation>
    <subcellularLocation>
        <location evidence="2">Golgi apparatus</location>
    </subcellularLocation>
    <subcellularLocation>
        <location evidence="3">Membrane</location>
        <location evidence="3">Clathrin-coated pit</location>
    </subcellularLocation>
</comment>
<dbReference type="InterPro" id="IPR008942">
    <property type="entry name" value="ENTH_VHS"/>
</dbReference>
<evidence type="ECO:0000256" key="2">
    <source>
        <dbReference type="ARBA" id="ARBA00004555"/>
    </source>
</evidence>